<name>A0ABQ4SJA9_9HYPH</name>
<gene>
    <name evidence="2" type="ORF">GMJLKIPL_4593</name>
</gene>
<feature type="domain" description="VOC" evidence="1">
    <location>
        <begin position="5"/>
        <end position="130"/>
    </location>
</feature>
<dbReference type="EMBL" id="BPQQ01000058">
    <property type="protein sequence ID" value="GJE02644.1"/>
    <property type="molecule type" value="Genomic_DNA"/>
</dbReference>
<dbReference type="InterPro" id="IPR004360">
    <property type="entry name" value="Glyas_Fos-R_dOase_dom"/>
</dbReference>
<dbReference type="InterPro" id="IPR037523">
    <property type="entry name" value="VOC_core"/>
</dbReference>
<sequence>MFDRRISLITLGVADVARATAFYEGLGWARSPASTPEITFIGLKGVVLALFGRAALAADAGLAEEGAAPPAFAGVTLAHNLASEAEVDAAFAFAVARGARAVKPPQRAVWGGYSGTLADPDGHLWELAFNPMAPLDVDGHMTLPG</sequence>
<dbReference type="Pfam" id="PF00903">
    <property type="entry name" value="Glyoxalase"/>
    <property type="match status" value="1"/>
</dbReference>
<reference evidence="2" key="1">
    <citation type="journal article" date="2021" name="Front. Microbiol.">
        <title>Comprehensive Comparative Genomics and Phenotyping of Methylobacterium Species.</title>
        <authorList>
            <person name="Alessa O."/>
            <person name="Ogura Y."/>
            <person name="Fujitani Y."/>
            <person name="Takami H."/>
            <person name="Hayashi T."/>
            <person name="Sahin N."/>
            <person name="Tani A."/>
        </authorList>
    </citation>
    <scope>NUCLEOTIDE SEQUENCE</scope>
    <source>
        <strain evidence="2">DSM 17168</strain>
    </source>
</reference>
<dbReference type="InterPro" id="IPR029068">
    <property type="entry name" value="Glyas_Bleomycin-R_OHBP_Dase"/>
</dbReference>
<dbReference type="PANTHER" id="PTHR36503:SF1">
    <property type="entry name" value="BLR2520 PROTEIN"/>
    <property type="match status" value="1"/>
</dbReference>
<comment type="caution">
    <text evidence="2">The sequence shown here is derived from an EMBL/GenBank/DDBJ whole genome shotgun (WGS) entry which is preliminary data.</text>
</comment>
<dbReference type="SUPFAM" id="SSF54593">
    <property type="entry name" value="Glyoxalase/Bleomycin resistance protein/Dihydroxybiphenyl dioxygenase"/>
    <property type="match status" value="1"/>
</dbReference>
<dbReference type="PANTHER" id="PTHR36503">
    <property type="entry name" value="BLR2520 PROTEIN"/>
    <property type="match status" value="1"/>
</dbReference>
<dbReference type="Gene3D" id="3.10.180.10">
    <property type="entry name" value="2,3-Dihydroxybiphenyl 1,2-Dioxygenase, domain 1"/>
    <property type="match status" value="1"/>
</dbReference>
<proteinExistence type="predicted"/>
<dbReference type="Proteomes" id="UP001055153">
    <property type="component" value="Unassembled WGS sequence"/>
</dbReference>
<accession>A0ABQ4SJA9</accession>
<reference evidence="2" key="2">
    <citation type="submission" date="2021-08" db="EMBL/GenBank/DDBJ databases">
        <authorList>
            <person name="Tani A."/>
            <person name="Ola A."/>
            <person name="Ogura Y."/>
            <person name="Katsura K."/>
            <person name="Hayashi T."/>
        </authorList>
    </citation>
    <scope>NUCLEOTIDE SEQUENCE</scope>
    <source>
        <strain evidence="2">DSM 17168</strain>
    </source>
</reference>
<dbReference type="RefSeq" id="WP_238239426.1">
    <property type="nucleotide sequence ID" value="NZ_BPQQ01000058.1"/>
</dbReference>
<evidence type="ECO:0000259" key="1">
    <source>
        <dbReference type="PROSITE" id="PS51819"/>
    </source>
</evidence>
<keyword evidence="3" id="KW-1185">Reference proteome</keyword>
<evidence type="ECO:0000313" key="3">
    <source>
        <dbReference type="Proteomes" id="UP001055153"/>
    </source>
</evidence>
<evidence type="ECO:0000313" key="2">
    <source>
        <dbReference type="EMBL" id="GJE02644.1"/>
    </source>
</evidence>
<dbReference type="PROSITE" id="PS51819">
    <property type="entry name" value="VOC"/>
    <property type="match status" value="1"/>
</dbReference>
<protein>
    <recommendedName>
        <fullName evidence="1">VOC domain-containing protein</fullName>
    </recommendedName>
</protein>
<organism evidence="2 3">
    <name type="scientific">Methylobacterium isbiliense</name>
    <dbReference type="NCBI Taxonomy" id="315478"/>
    <lineage>
        <taxon>Bacteria</taxon>
        <taxon>Pseudomonadati</taxon>
        <taxon>Pseudomonadota</taxon>
        <taxon>Alphaproteobacteria</taxon>
        <taxon>Hyphomicrobiales</taxon>
        <taxon>Methylobacteriaceae</taxon>
        <taxon>Methylobacterium</taxon>
    </lineage>
</organism>